<keyword evidence="2" id="KW-0963">Cytoplasm</keyword>
<keyword evidence="3" id="KW-0203">Cytokinin biosynthesis</keyword>
<evidence type="ECO:0000313" key="10">
    <source>
        <dbReference type="Proteomes" id="UP000288805"/>
    </source>
</evidence>
<dbReference type="GO" id="GO:0009691">
    <property type="term" value="P:cytokinin biosynthetic process"/>
    <property type="evidence" value="ECO:0007669"/>
    <property type="project" value="UniProtKB-KW"/>
</dbReference>
<dbReference type="PANTHER" id="PTHR33347:SF1">
    <property type="entry name" value="PROTEIN SOB FIVE-LIKE 5"/>
    <property type="match status" value="1"/>
</dbReference>
<dbReference type="GO" id="GO:0005737">
    <property type="term" value="C:cytoplasm"/>
    <property type="evidence" value="ECO:0007669"/>
    <property type="project" value="UniProtKB-SubCell"/>
</dbReference>
<gene>
    <name evidence="9" type="ORF">CK203_046261</name>
</gene>
<dbReference type="PANTHER" id="PTHR33347">
    <property type="entry name" value="OSJNBA0091C07.3 PROTEIN"/>
    <property type="match status" value="1"/>
</dbReference>
<keyword evidence="8" id="KW-1133">Transmembrane helix</keyword>
<evidence type="ECO:0000313" key="9">
    <source>
        <dbReference type="EMBL" id="RVW82520.1"/>
    </source>
</evidence>
<dbReference type="Proteomes" id="UP000288805">
    <property type="component" value="Unassembled WGS sequence"/>
</dbReference>
<evidence type="ECO:0000256" key="8">
    <source>
        <dbReference type="SAM" id="Phobius"/>
    </source>
</evidence>
<protein>
    <submittedName>
        <fullName evidence="9">Uncharacterized protein</fullName>
    </submittedName>
</protein>
<comment type="subcellular location">
    <subcellularLocation>
        <location evidence="1">Cytoplasm</location>
    </subcellularLocation>
</comment>
<keyword evidence="8" id="KW-0812">Transmembrane</keyword>
<comment type="similarity">
    <text evidence="6">Belongs to the SOFL plant protein family.</text>
</comment>
<accession>A0A438HDJ4</accession>
<evidence type="ECO:0000256" key="5">
    <source>
        <dbReference type="ARBA" id="ARBA00023242"/>
    </source>
</evidence>
<keyword evidence="8" id="KW-0472">Membrane</keyword>
<keyword evidence="4" id="KW-0932">Cytokinin signaling pathway</keyword>
<reference evidence="9 10" key="1">
    <citation type="journal article" date="2018" name="PLoS Genet.">
        <title>Population sequencing reveals clonal diversity and ancestral inbreeding in the grapevine cultivar Chardonnay.</title>
        <authorList>
            <person name="Roach M.J."/>
            <person name="Johnson D.L."/>
            <person name="Bohlmann J."/>
            <person name="van Vuuren H.J."/>
            <person name="Jones S.J."/>
            <person name="Pretorius I.S."/>
            <person name="Schmidt S.A."/>
            <person name="Borneman A.R."/>
        </authorList>
    </citation>
    <scope>NUCLEOTIDE SEQUENCE [LARGE SCALE GENOMIC DNA]</scope>
    <source>
        <strain evidence="10">cv. Chardonnay</strain>
        <tissue evidence="9">Leaf</tissue>
    </source>
</reference>
<evidence type="ECO:0000256" key="3">
    <source>
        <dbReference type="ARBA" id="ARBA00022712"/>
    </source>
</evidence>
<evidence type="ECO:0000256" key="1">
    <source>
        <dbReference type="ARBA" id="ARBA00004496"/>
    </source>
</evidence>
<evidence type="ECO:0000256" key="7">
    <source>
        <dbReference type="SAM" id="MobiDB-lite"/>
    </source>
</evidence>
<organism evidence="9 10">
    <name type="scientific">Vitis vinifera</name>
    <name type="common">Grape</name>
    <dbReference type="NCBI Taxonomy" id="29760"/>
    <lineage>
        <taxon>Eukaryota</taxon>
        <taxon>Viridiplantae</taxon>
        <taxon>Streptophyta</taxon>
        <taxon>Embryophyta</taxon>
        <taxon>Tracheophyta</taxon>
        <taxon>Spermatophyta</taxon>
        <taxon>Magnoliopsida</taxon>
        <taxon>eudicotyledons</taxon>
        <taxon>Gunneridae</taxon>
        <taxon>Pentapetalae</taxon>
        <taxon>rosids</taxon>
        <taxon>Vitales</taxon>
        <taxon>Vitaceae</taxon>
        <taxon>Viteae</taxon>
        <taxon>Vitis</taxon>
    </lineage>
</organism>
<feature type="compositionally biased region" description="Acidic residues" evidence="7">
    <location>
        <begin position="47"/>
        <end position="56"/>
    </location>
</feature>
<evidence type="ECO:0000256" key="6">
    <source>
        <dbReference type="ARBA" id="ARBA00024199"/>
    </source>
</evidence>
<feature type="region of interest" description="Disordered" evidence="7">
    <location>
        <begin position="35"/>
        <end position="68"/>
    </location>
</feature>
<proteinExistence type="inferred from homology"/>
<dbReference type="GO" id="GO:0009736">
    <property type="term" value="P:cytokinin-activated signaling pathway"/>
    <property type="evidence" value="ECO:0007669"/>
    <property type="project" value="UniProtKB-KW"/>
</dbReference>
<dbReference type="AlphaFoldDB" id="A0A438HDJ4"/>
<evidence type="ECO:0000256" key="2">
    <source>
        <dbReference type="ARBA" id="ARBA00022490"/>
    </source>
</evidence>
<comment type="caution">
    <text evidence="9">The sequence shown here is derived from an EMBL/GenBank/DDBJ whole genome shotgun (WGS) entry which is preliminary data.</text>
</comment>
<dbReference type="InterPro" id="IPR044670">
    <property type="entry name" value="SOFL"/>
</dbReference>
<dbReference type="EMBL" id="QGNW01000239">
    <property type="protein sequence ID" value="RVW82520.1"/>
    <property type="molecule type" value="Genomic_DNA"/>
</dbReference>
<evidence type="ECO:0000256" key="4">
    <source>
        <dbReference type="ARBA" id="ARBA00022864"/>
    </source>
</evidence>
<keyword evidence="5" id="KW-0539">Nucleus</keyword>
<feature type="region of interest" description="Disordered" evidence="7">
    <location>
        <begin position="96"/>
        <end position="116"/>
    </location>
</feature>
<feature type="transmembrane region" description="Helical" evidence="8">
    <location>
        <begin position="210"/>
        <end position="235"/>
    </location>
</feature>
<feature type="compositionally biased region" description="Basic residues" evidence="7">
    <location>
        <begin position="96"/>
        <end position="106"/>
    </location>
</feature>
<sequence>MNMLASECSSGCESGWTLYLEHSFLSADPLHRGSGFVDGEVKRGKDEAEEEEEEDLSMVSDASSGPPHFQEDEGYCNDDNGCFYPHSMAATLVKNNGKRQKIRTHRGRVEQEDPSFLDDTASSPLFNFSKNNGFTLNNNQASMESVLDFSQGFSTTHFKGRSAAFQKHLGLLHSSMSGNQLQQNQLSILVFALTINQFLSSMLQCLSYQHFFSSSFVCVALFWLLIYQVSFNRWFEGKRMGMR</sequence>
<name>A0A438HDJ4_VITVI</name>